<sequence length="288" mass="32030">MTENPFAFELDYRPITGNRRGFTSHAGDWRRNHLVSRKPVHCETDRAAEAWQSVLEADNVLAAAESELAVLPADRDEEARDVATADLAAVRAGKSLPKSKATDWDAEERRRHAVVALRREELATARNSYEVVAAEEAPKRADAARERLTVARSGLTAAAPALLEALAEFRAAKAAAEALAEELDPQLTEWVSVTRRDPDMSKAQRELDAAGPAIRRALGEDAHPALTGEVYLEDRGDVVPPLWWRESVHRHGSEHDAMRLAEIEAAERYRVTSYERELGERYFPQPPA</sequence>
<dbReference type="Proteomes" id="UP001501468">
    <property type="component" value="Unassembled WGS sequence"/>
</dbReference>
<evidence type="ECO:0000313" key="1">
    <source>
        <dbReference type="EMBL" id="GAA3703419.1"/>
    </source>
</evidence>
<dbReference type="RefSeq" id="WP_344945155.1">
    <property type="nucleotide sequence ID" value="NZ_BAABDC010000002.1"/>
</dbReference>
<reference evidence="2" key="1">
    <citation type="journal article" date="2019" name="Int. J. Syst. Evol. Microbiol.">
        <title>The Global Catalogue of Microorganisms (GCM) 10K type strain sequencing project: providing services to taxonomists for standard genome sequencing and annotation.</title>
        <authorList>
            <consortium name="The Broad Institute Genomics Platform"/>
            <consortium name="The Broad Institute Genome Sequencing Center for Infectious Disease"/>
            <person name="Wu L."/>
            <person name="Ma J."/>
        </authorList>
    </citation>
    <scope>NUCLEOTIDE SEQUENCE [LARGE SCALE GENOMIC DNA]</scope>
    <source>
        <strain evidence="2">JCM 17125</strain>
    </source>
</reference>
<protein>
    <submittedName>
        <fullName evidence="1">Uncharacterized protein</fullName>
    </submittedName>
</protein>
<proteinExistence type="predicted"/>
<organism evidence="1 2">
    <name type="scientific">Terrabacter ginsenosidimutans</name>
    <dbReference type="NCBI Taxonomy" id="490575"/>
    <lineage>
        <taxon>Bacteria</taxon>
        <taxon>Bacillati</taxon>
        <taxon>Actinomycetota</taxon>
        <taxon>Actinomycetes</taxon>
        <taxon>Micrococcales</taxon>
        <taxon>Intrasporangiaceae</taxon>
        <taxon>Terrabacter</taxon>
    </lineage>
</organism>
<gene>
    <name evidence="1" type="ORF">GCM10022399_20020</name>
</gene>
<name>A0ABP7DBH1_9MICO</name>
<evidence type="ECO:0000313" key="2">
    <source>
        <dbReference type="Proteomes" id="UP001501468"/>
    </source>
</evidence>
<dbReference type="EMBL" id="BAABDC010000002">
    <property type="protein sequence ID" value="GAA3703419.1"/>
    <property type="molecule type" value="Genomic_DNA"/>
</dbReference>
<keyword evidence="2" id="KW-1185">Reference proteome</keyword>
<comment type="caution">
    <text evidence="1">The sequence shown here is derived from an EMBL/GenBank/DDBJ whole genome shotgun (WGS) entry which is preliminary data.</text>
</comment>
<accession>A0ABP7DBH1</accession>